<comment type="caution">
    <text evidence="1">The sequence shown here is derived from an EMBL/GenBank/DDBJ whole genome shotgun (WGS) entry which is preliminary data.</text>
</comment>
<proteinExistence type="predicted"/>
<name>J9FL15_9ZZZZ</name>
<reference evidence="1" key="1">
    <citation type="journal article" date="2012" name="PLoS ONE">
        <title>Gene sets for utilization of primary and secondary nutrition supplies in the distal gut of endangered iberian lynx.</title>
        <authorList>
            <person name="Alcaide M."/>
            <person name="Messina E."/>
            <person name="Richter M."/>
            <person name="Bargiela R."/>
            <person name="Peplies J."/>
            <person name="Huws S.A."/>
            <person name="Newbold C.J."/>
            <person name="Golyshin P.N."/>
            <person name="Simon M.A."/>
            <person name="Lopez G."/>
            <person name="Yakimov M.M."/>
            <person name="Ferrer M."/>
        </authorList>
    </citation>
    <scope>NUCLEOTIDE SEQUENCE</scope>
</reference>
<dbReference type="AlphaFoldDB" id="J9FL15"/>
<protein>
    <submittedName>
        <fullName evidence="1">Uncharacterized protein</fullName>
    </submittedName>
</protein>
<sequence length="46" mass="4994">MPSLPPLMVSGSNMSASLVPVQRFSPDTKIRSRLRPILLVKVSGMV</sequence>
<organism evidence="1">
    <name type="scientific">gut metagenome</name>
    <dbReference type="NCBI Taxonomy" id="749906"/>
    <lineage>
        <taxon>unclassified sequences</taxon>
        <taxon>metagenomes</taxon>
        <taxon>organismal metagenomes</taxon>
    </lineage>
</organism>
<evidence type="ECO:0000313" key="1">
    <source>
        <dbReference type="EMBL" id="EJW95576.1"/>
    </source>
</evidence>
<dbReference type="EMBL" id="AMCI01005720">
    <property type="protein sequence ID" value="EJW95576.1"/>
    <property type="molecule type" value="Genomic_DNA"/>
</dbReference>
<accession>J9FL15</accession>
<gene>
    <name evidence="1" type="ORF">EVA_16316</name>
</gene>